<evidence type="ECO:0000313" key="16">
    <source>
        <dbReference type="Proteomes" id="UP000426246"/>
    </source>
</evidence>
<evidence type="ECO:0000256" key="7">
    <source>
        <dbReference type="ARBA" id="ARBA00022777"/>
    </source>
</evidence>
<dbReference type="Gene3D" id="3.40.50.2300">
    <property type="match status" value="1"/>
</dbReference>
<dbReference type="Pfam" id="PF07695">
    <property type="entry name" value="7TMR-DISM_7TM"/>
    <property type="match status" value="1"/>
</dbReference>
<dbReference type="OrthoDB" id="9809348at2"/>
<evidence type="ECO:0000256" key="6">
    <source>
        <dbReference type="ARBA" id="ARBA00022741"/>
    </source>
</evidence>
<evidence type="ECO:0000256" key="10">
    <source>
        <dbReference type="ARBA" id="ARBA00074306"/>
    </source>
</evidence>
<dbReference type="KEGG" id="ppsc:EHS13_33640"/>
<keyword evidence="12" id="KW-0472">Membrane</keyword>
<dbReference type="PANTHER" id="PTHR43047">
    <property type="entry name" value="TWO-COMPONENT HISTIDINE PROTEIN KINASE"/>
    <property type="match status" value="1"/>
</dbReference>
<evidence type="ECO:0000256" key="9">
    <source>
        <dbReference type="ARBA" id="ARBA00023012"/>
    </source>
</evidence>
<keyword evidence="16" id="KW-1185">Reference proteome</keyword>
<evidence type="ECO:0000259" key="13">
    <source>
        <dbReference type="PROSITE" id="PS50109"/>
    </source>
</evidence>
<dbReference type="PROSITE" id="PS50109">
    <property type="entry name" value="HIS_KIN"/>
    <property type="match status" value="1"/>
</dbReference>
<comment type="similarity">
    <text evidence="2">In the N-terminal section; belongs to the phytochrome family.</text>
</comment>
<dbReference type="InterPro" id="IPR004358">
    <property type="entry name" value="Sig_transdc_His_kin-like_C"/>
</dbReference>
<dbReference type="CDD" id="cd16922">
    <property type="entry name" value="HATPase_EvgS-ArcB-TorS-like"/>
    <property type="match status" value="1"/>
</dbReference>
<dbReference type="Pfam" id="PF00512">
    <property type="entry name" value="HisKA"/>
    <property type="match status" value="1"/>
</dbReference>
<dbReference type="GO" id="GO:0009927">
    <property type="term" value="F:histidine phosphotransfer kinase activity"/>
    <property type="evidence" value="ECO:0007669"/>
    <property type="project" value="TreeGrafter"/>
</dbReference>
<evidence type="ECO:0000256" key="8">
    <source>
        <dbReference type="ARBA" id="ARBA00022840"/>
    </source>
</evidence>
<gene>
    <name evidence="15" type="ORF">EHS13_33640</name>
</gene>
<name>A0A6B8RUL2_9BACL</name>
<keyword evidence="8" id="KW-0067">ATP-binding</keyword>
<reference evidence="16" key="1">
    <citation type="submission" date="2018-11" db="EMBL/GenBank/DDBJ databases">
        <title>Complete genome sequence of Paenibacillus sp. ML311-T8.</title>
        <authorList>
            <person name="Nam Y.-D."/>
            <person name="Kang J."/>
            <person name="Chung W.-H."/>
            <person name="Park Y.S."/>
        </authorList>
    </citation>
    <scope>NUCLEOTIDE SEQUENCE [LARGE SCALE GENOMIC DNA]</scope>
    <source>
        <strain evidence="16">ML311-T8</strain>
    </source>
</reference>
<feature type="transmembrane region" description="Helical" evidence="12">
    <location>
        <begin position="83"/>
        <end position="101"/>
    </location>
</feature>
<dbReference type="Pfam" id="PF02518">
    <property type="entry name" value="HATPase_c"/>
    <property type="match status" value="1"/>
</dbReference>
<dbReference type="Proteomes" id="UP000426246">
    <property type="component" value="Chromosome"/>
</dbReference>
<feature type="transmembrane region" description="Helical" evidence="12">
    <location>
        <begin position="142"/>
        <end position="159"/>
    </location>
</feature>
<dbReference type="EMBL" id="CP034235">
    <property type="protein sequence ID" value="QGQ99454.1"/>
    <property type="molecule type" value="Genomic_DNA"/>
</dbReference>
<protein>
    <recommendedName>
        <fullName evidence="10">Circadian input-output histidine kinase CikA</fullName>
        <ecNumber evidence="3">2.7.13.3</ecNumber>
    </recommendedName>
</protein>
<feature type="domain" description="Response regulatory" evidence="14">
    <location>
        <begin position="437"/>
        <end position="553"/>
    </location>
</feature>
<dbReference type="PRINTS" id="PR00344">
    <property type="entry name" value="BCTRLSENSOR"/>
</dbReference>
<dbReference type="InterPro" id="IPR036890">
    <property type="entry name" value="HATPase_C_sf"/>
</dbReference>
<keyword evidence="9" id="KW-0902">Two-component regulatory system</keyword>
<organism evidence="15 16">
    <name type="scientific">Paenibacillus psychroresistens</name>
    <dbReference type="NCBI Taxonomy" id="1778678"/>
    <lineage>
        <taxon>Bacteria</taxon>
        <taxon>Bacillati</taxon>
        <taxon>Bacillota</taxon>
        <taxon>Bacilli</taxon>
        <taxon>Bacillales</taxon>
        <taxon>Paenibacillaceae</taxon>
        <taxon>Paenibacillus</taxon>
    </lineage>
</organism>
<keyword evidence="5" id="KW-0808">Transferase</keyword>
<dbReference type="InterPro" id="IPR011623">
    <property type="entry name" value="7TMR_DISM_rcpt_extracell_dom1"/>
</dbReference>
<sequence length="582" mass="65466">MSFYTFILTSYWFLSINEANLTWKIQSYTEFVIPIFLYLFYEQMTDFKIKKIARRLWQIHLIFAFSAIFLIEAKRSGLTSMFVPFDLLTLGTFSLMFVMTAAKVLRGDYEARVFMLGLLAFIISGFYDLLRALHIIDASSQLVTWGFFGFVIALTFIMGRRFQRVYNRIEDQNLELEKMNKLKDEFLANTSHELRTPLHGIIGISESILNGIGGPINDRMRKNMLIIISSAQRLNNLVINILDHAKLNHKEIALDKEILSVHELTESVLEATQILVGEKAVLLVNNVNRTHVIHADANRVQQILYNLIGNAIKYTHTGSIEISSHKKAGFIEISIADTGVGILKEHQAGIFQSFEQLDGSSSREYGGTGLGLSITKHLVEMHGGQIEVFSELGMGATFSFTLPQSIELYQESATVHNPDLAGINEVESVNGDENELHILVVDDEPVNVQVIVNHLSGKNWGIVTADSGAAALEIIARQKIDLIILDIMMPKMSGIEVCQQVRMKFTSEEVAIIILTAKNTPESIAQGYQAGANDYATKPIIKEELLRRVDNVLKDRKNESVLTDKQKEIIVLFSTGHKRKRS</sequence>
<evidence type="ECO:0000256" key="11">
    <source>
        <dbReference type="PROSITE-ProRule" id="PRU00169"/>
    </source>
</evidence>
<evidence type="ECO:0000256" key="2">
    <source>
        <dbReference type="ARBA" id="ARBA00006402"/>
    </source>
</evidence>
<dbReference type="PANTHER" id="PTHR43047:SF72">
    <property type="entry name" value="OSMOSENSING HISTIDINE PROTEIN KINASE SLN1"/>
    <property type="match status" value="1"/>
</dbReference>
<dbReference type="FunFam" id="3.30.565.10:FF:000010">
    <property type="entry name" value="Sensor histidine kinase RcsC"/>
    <property type="match status" value="1"/>
</dbReference>
<feature type="transmembrane region" description="Helical" evidence="12">
    <location>
        <begin position="52"/>
        <end position="71"/>
    </location>
</feature>
<feature type="transmembrane region" description="Helical" evidence="12">
    <location>
        <begin position="113"/>
        <end position="130"/>
    </location>
</feature>
<dbReference type="InterPro" id="IPR011006">
    <property type="entry name" value="CheY-like_superfamily"/>
</dbReference>
<keyword evidence="4 11" id="KW-0597">Phosphoprotein</keyword>
<dbReference type="PROSITE" id="PS50110">
    <property type="entry name" value="RESPONSE_REGULATORY"/>
    <property type="match status" value="1"/>
</dbReference>
<dbReference type="Gene3D" id="1.10.287.130">
    <property type="match status" value="1"/>
</dbReference>
<feature type="domain" description="Histidine kinase" evidence="13">
    <location>
        <begin position="189"/>
        <end position="406"/>
    </location>
</feature>
<dbReference type="SMART" id="SM00387">
    <property type="entry name" value="HATPase_c"/>
    <property type="match status" value="1"/>
</dbReference>
<dbReference type="GO" id="GO:0000155">
    <property type="term" value="F:phosphorelay sensor kinase activity"/>
    <property type="evidence" value="ECO:0007669"/>
    <property type="project" value="InterPro"/>
</dbReference>
<dbReference type="CDD" id="cd00082">
    <property type="entry name" value="HisKA"/>
    <property type="match status" value="1"/>
</dbReference>
<accession>A0A6B8RUL2</accession>
<dbReference type="InterPro" id="IPR001789">
    <property type="entry name" value="Sig_transdc_resp-reg_receiver"/>
</dbReference>
<evidence type="ECO:0000259" key="14">
    <source>
        <dbReference type="PROSITE" id="PS50110"/>
    </source>
</evidence>
<comment type="catalytic activity">
    <reaction evidence="1">
        <text>ATP + protein L-histidine = ADP + protein N-phospho-L-histidine.</text>
        <dbReference type="EC" id="2.7.13.3"/>
    </reaction>
</comment>
<evidence type="ECO:0000256" key="1">
    <source>
        <dbReference type="ARBA" id="ARBA00000085"/>
    </source>
</evidence>
<dbReference type="EC" id="2.7.13.3" evidence="3"/>
<evidence type="ECO:0000256" key="4">
    <source>
        <dbReference type="ARBA" id="ARBA00022553"/>
    </source>
</evidence>
<dbReference type="GO" id="GO:0005524">
    <property type="term" value="F:ATP binding"/>
    <property type="evidence" value="ECO:0007669"/>
    <property type="project" value="UniProtKB-KW"/>
</dbReference>
<evidence type="ECO:0000256" key="3">
    <source>
        <dbReference type="ARBA" id="ARBA00012438"/>
    </source>
</evidence>
<dbReference type="SMART" id="SM00448">
    <property type="entry name" value="REC"/>
    <property type="match status" value="1"/>
</dbReference>
<dbReference type="Gene3D" id="3.30.565.10">
    <property type="entry name" value="Histidine kinase-like ATPase, C-terminal domain"/>
    <property type="match status" value="1"/>
</dbReference>
<dbReference type="SUPFAM" id="SSF55874">
    <property type="entry name" value="ATPase domain of HSP90 chaperone/DNA topoisomerase II/histidine kinase"/>
    <property type="match status" value="1"/>
</dbReference>
<dbReference type="SMART" id="SM00388">
    <property type="entry name" value="HisKA"/>
    <property type="match status" value="1"/>
</dbReference>
<dbReference type="SUPFAM" id="SSF52172">
    <property type="entry name" value="CheY-like"/>
    <property type="match status" value="1"/>
</dbReference>
<keyword evidence="12" id="KW-0812">Transmembrane</keyword>
<dbReference type="InterPro" id="IPR003594">
    <property type="entry name" value="HATPase_dom"/>
</dbReference>
<dbReference type="Pfam" id="PF00072">
    <property type="entry name" value="Response_reg"/>
    <property type="match status" value="1"/>
</dbReference>
<proteinExistence type="inferred from homology"/>
<evidence type="ECO:0000256" key="5">
    <source>
        <dbReference type="ARBA" id="ARBA00022679"/>
    </source>
</evidence>
<keyword evidence="6" id="KW-0547">Nucleotide-binding</keyword>
<dbReference type="InterPro" id="IPR003661">
    <property type="entry name" value="HisK_dim/P_dom"/>
</dbReference>
<dbReference type="InterPro" id="IPR036097">
    <property type="entry name" value="HisK_dim/P_sf"/>
</dbReference>
<keyword evidence="12" id="KW-1133">Transmembrane helix</keyword>
<dbReference type="InterPro" id="IPR005467">
    <property type="entry name" value="His_kinase_dom"/>
</dbReference>
<evidence type="ECO:0000256" key="12">
    <source>
        <dbReference type="SAM" id="Phobius"/>
    </source>
</evidence>
<evidence type="ECO:0000313" key="15">
    <source>
        <dbReference type="EMBL" id="QGQ99454.1"/>
    </source>
</evidence>
<dbReference type="AlphaFoldDB" id="A0A6B8RUL2"/>
<keyword evidence="7" id="KW-0418">Kinase</keyword>
<dbReference type="GO" id="GO:0005886">
    <property type="term" value="C:plasma membrane"/>
    <property type="evidence" value="ECO:0007669"/>
    <property type="project" value="TreeGrafter"/>
</dbReference>
<feature type="modified residue" description="4-aspartylphosphate" evidence="11">
    <location>
        <position position="486"/>
    </location>
</feature>
<dbReference type="SUPFAM" id="SSF47384">
    <property type="entry name" value="Homodimeric domain of signal transducing histidine kinase"/>
    <property type="match status" value="1"/>
</dbReference>